<feature type="compositionally biased region" description="Polar residues" evidence="5">
    <location>
        <begin position="8"/>
        <end position="20"/>
    </location>
</feature>
<dbReference type="InterPro" id="IPR011993">
    <property type="entry name" value="PH-like_dom_sf"/>
</dbReference>
<dbReference type="GO" id="GO:0005681">
    <property type="term" value="C:spliceosomal complex"/>
    <property type="evidence" value="ECO:0007669"/>
    <property type="project" value="TreeGrafter"/>
</dbReference>
<dbReference type="EMBL" id="ML996690">
    <property type="protein sequence ID" value="KAF2403142.1"/>
    <property type="molecule type" value="Genomic_DNA"/>
</dbReference>
<dbReference type="Gene3D" id="2.30.29.30">
    <property type="entry name" value="Pleckstrin-homology domain (PH domain)/Phosphotyrosine-binding domain (PTB)"/>
    <property type="match status" value="1"/>
</dbReference>
<dbReference type="AlphaFoldDB" id="A0A6G1I4E2"/>
<feature type="region of interest" description="Disordered" evidence="5">
    <location>
        <begin position="213"/>
        <end position="252"/>
    </location>
</feature>
<dbReference type="Pfam" id="PF03517">
    <property type="entry name" value="Voldacs"/>
    <property type="match status" value="1"/>
</dbReference>
<organism evidence="6 7">
    <name type="scientific">Trichodelitschia bisporula</name>
    <dbReference type="NCBI Taxonomy" id="703511"/>
    <lineage>
        <taxon>Eukaryota</taxon>
        <taxon>Fungi</taxon>
        <taxon>Dikarya</taxon>
        <taxon>Ascomycota</taxon>
        <taxon>Pezizomycotina</taxon>
        <taxon>Dothideomycetes</taxon>
        <taxon>Dothideomycetes incertae sedis</taxon>
        <taxon>Phaeotrichales</taxon>
        <taxon>Phaeotrichaceae</taxon>
        <taxon>Trichodelitschia</taxon>
    </lineage>
</organism>
<dbReference type="PANTHER" id="PTHR21399">
    <property type="entry name" value="CHLORIDE CONDUCTANCE REGULATORY PROTEIN ICLN"/>
    <property type="match status" value="1"/>
</dbReference>
<dbReference type="GO" id="GO:0005829">
    <property type="term" value="C:cytosol"/>
    <property type="evidence" value="ECO:0007669"/>
    <property type="project" value="TreeGrafter"/>
</dbReference>
<sequence length="252" mass="26634">MSLEPLTSAPTASQFTPLSEHQSHTPTTFFGGPAVLHYHSPASSLIISKADYDRYALVRNLCATPPAEDAADVQITGVDVWITSANVLLFSPTASTGLSISYPIIALHALGTYPPTSAPMVYLQLDLYDVEQSNSDDDIETLHLNIIPASAGEGAAADTATPPAKQLFEALCACADLNPDTEEDGETPDETAPGATGWITSENMADFMDADGNFIGATELGPGAGTVRGREDDEVEDNDGTNGEDSKWQRTE</sequence>
<dbReference type="PANTHER" id="PTHR21399:SF0">
    <property type="entry name" value="METHYLOSOME SUBUNIT PICLN"/>
    <property type="match status" value="1"/>
</dbReference>
<name>A0A6G1I4E2_9PEZI</name>
<comment type="subcellular location">
    <subcellularLocation>
        <location evidence="2">Cytoplasm</location>
    </subcellularLocation>
    <subcellularLocation>
        <location evidence="1">Nucleus</location>
    </subcellularLocation>
</comment>
<gene>
    <name evidence="6" type="ORF">EJ06DRAFT_506399</name>
</gene>
<keyword evidence="4" id="KW-0539">Nucleus</keyword>
<reference evidence="6" key="1">
    <citation type="journal article" date="2020" name="Stud. Mycol.">
        <title>101 Dothideomycetes genomes: a test case for predicting lifestyles and emergence of pathogens.</title>
        <authorList>
            <person name="Haridas S."/>
            <person name="Albert R."/>
            <person name="Binder M."/>
            <person name="Bloem J."/>
            <person name="Labutti K."/>
            <person name="Salamov A."/>
            <person name="Andreopoulos B."/>
            <person name="Baker S."/>
            <person name="Barry K."/>
            <person name="Bills G."/>
            <person name="Bluhm B."/>
            <person name="Cannon C."/>
            <person name="Castanera R."/>
            <person name="Culley D."/>
            <person name="Daum C."/>
            <person name="Ezra D."/>
            <person name="Gonzalez J."/>
            <person name="Henrissat B."/>
            <person name="Kuo A."/>
            <person name="Liang C."/>
            <person name="Lipzen A."/>
            <person name="Lutzoni F."/>
            <person name="Magnuson J."/>
            <person name="Mondo S."/>
            <person name="Nolan M."/>
            <person name="Ohm R."/>
            <person name="Pangilinan J."/>
            <person name="Park H.-J."/>
            <person name="Ramirez L."/>
            <person name="Alfaro M."/>
            <person name="Sun H."/>
            <person name="Tritt A."/>
            <person name="Yoshinaga Y."/>
            <person name="Zwiers L.-H."/>
            <person name="Turgeon B."/>
            <person name="Goodwin S."/>
            <person name="Spatafora J."/>
            <person name="Crous P."/>
            <person name="Grigoriev I."/>
        </authorList>
    </citation>
    <scope>NUCLEOTIDE SEQUENCE</scope>
    <source>
        <strain evidence="6">CBS 262.69</strain>
    </source>
</reference>
<evidence type="ECO:0000256" key="3">
    <source>
        <dbReference type="ARBA" id="ARBA00022490"/>
    </source>
</evidence>
<protein>
    <recommendedName>
        <fullName evidence="8">Regulator of volume decrease after cellular swelling-domain-containing protein</fullName>
    </recommendedName>
</protein>
<evidence type="ECO:0000256" key="5">
    <source>
        <dbReference type="SAM" id="MobiDB-lite"/>
    </source>
</evidence>
<proteinExistence type="predicted"/>
<dbReference type="OrthoDB" id="19714at2759"/>
<keyword evidence="7" id="KW-1185">Reference proteome</keyword>
<dbReference type="GO" id="GO:0000387">
    <property type="term" value="P:spliceosomal snRNP assembly"/>
    <property type="evidence" value="ECO:0007669"/>
    <property type="project" value="TreeGrafter"/>
</dbReference>
<accession>A0A6G1I4E2</accession>
<evidence type="ECO:0000256" key="4">
    <source>
        <dbReference type="ARBA" id="ARBA00023242"/>
    </source>
</evidence>
<dbReference type="GO" id="GO:0045292">
    <property type="term" value="P:mRNA cis splicing, via spliceosome"/>
    <property type="evidence" value="ECO:0007669"/>
    <property type="project" value="TreeGrafter"/>
</dbReference>
<feature type="region of interest" description="Disordered" evidence="5">
    <location>
        <begin position="1"/>
        <end position="20"/>
    </location>
</feature>
<evidence type="ECO:0000313" key="7">
    <source>
        <dbReference type="Proteomes" id="UP000799640"/>
    </source>
</evidence>
<dbReference type="InterPro" id="IPR039924">
    <property type="entry name" value="ICln/Lot5/Saf5"/>
</dbReference>
<evidence type="ECO:0000256" key="1">
    <source>
        <dbReference type="ARBA" id="ARBA00004123"/>
    </source>
</evidence>
<dbReference type="Proteomes" id="UP000799640">
    <property type="component" value="Unassembled WGS sequence"/>
</dbReference>
<evidence type="ECO:0000256" key="2">
    <source>
        <dbReference type="ARBA" id="ARBA00004496"/>
    </source>
</evidence>
<evidence type="ECO:0008006" key="8">
    <source>
        <dbReference type="Google" id="ProtNLM"/>
    </source>
</evidence>
<evidence type="ECO:0000313" key="6">
    <source>
        <dbReference type="EMBL" id="KAF2403142.1"/>
    </source>
</evidence>
<keyword evidence="3" id="KW-0963">Cytoplasm</keyword>
<dbReference type="GO" id="GO:0034715">
    <property type="term" value="C:pICln-Sm protein complex"/>
    <property type="evidence" value="ECO:0007669"/>
    <property type="project" value="TreeGrafter"/>
</dbReference>